<reference evidence="1" key="2">
    <citation type="journal article" date="2015" name="Data Brief">
        <title>Shoot transcriptome of the giant reed, Arundo donax.</title>
        <authorList>
            <person name="Barrero R.A."/>
            <person name="Guerrero F.D."/>
            <person name="Moolhuijzen P."/>
            <person name="Goolsby J.A."/>
            <person name="Tidwell J."/>
            <person name="Bellgard S.E."/>
            <person name="Bellgard M.I."/>
        </authorList>
    </citation>
    <scope>NUCLEOTIDE SEQUENCE</scope>
    <source>
        <tissue evidence="1">Shoot tissue taken approximately 20 cm above the soil surface</tissue>
    </source>
</reference>
<reference evidence="1" key="1">
    <citation type="submission" date="2014-09" db="EMBL/GenBank/DDBJ databases">
        <authorList>
            <person name="Magalhaes I.L.F."/>
            <person name="Oliveira U."/>
            <person name="Santos F.R."/>
            <person name="Vidigal T.H.D.A."/>
            <person name="Brescovit A.D."/>
            <person name="Santos A.J."/>
        </authorList>
    </citation>
    <scope>NUCLEOTIDE SEQUENCE</scope>
    <source>
        <tissue evidence="1">Shoot tissue taken approximately 20 cm above the soil surface</tissue>
    </source>
</reference>
<proteinExistence type="predicted"/>
<dbReference type="EMBL" id="GBRH01169930">
    <property type="protein sequence ID" value="JAE27966.1"/>
    <property type="molecule type" value="Transcribed_RNA"/>
</dbReference>
<name>A0A0A9GZF7_ARUDO</name>
<evidence type="ECO:0000313" key="1">
    <source>
        <dbReference type="EMBL" id="JAE27966.1"/>
    </source>
</evidence>
<dbReference type="AlphaFoldDB" id="A0A0A9GZF7"/>
<organism evidence="1">
    <name type="scientific">Arundo donax</name>
    <name type="common">Giant reed</name>
    <name type="synonym">Donax arundinaceus</name>
    <dbReference type="NCBI Taxonomy" id="35708"/>
    <lineage>
        <taxon>Eukaryota</taxon>
        <taxon>Viridiplantae</taxon>
        <taxon>Streptophyta</taxon>
        <taxon>Embryophyta</taxon>
        <taxon>Tracheophyta</taxon>
        <taxon>Spermatophyta</taxon>
        <taxon>Magnoliopsida</taxon>
        <taxon>Liliopsida</taxon>
        <taxon>Poales</taxon>
        <taxon>Poaceae</taxon>
        <taxon>PACMAD clade</taxon>
        <taxon>Arundinoideae</taxon>
        <taxon>Arundineae</taxon>
        <taxon>Arundo</taxon>
    </lineage>
</organism>
<sequence>MKMSFHASFLGLVNEHRSTIIFSNGQKNNIEHQSTQQCHFIALSCGANVCERTICMDPWKHLFIVRYNLFFDNF</sequence>
<protein>
    <submittedName>
        <fullName evidence="1">Uncharacterized protein</fullName>
    </submittedName>
</protein>
<accession>A0A0A9GZF7</accession>